<dbReference type="InterPro" id="IPR001375">
    <property type="entry name" value="Peptidase_S9_cat"/>
</dbReference>
<name>A0A517VSA2_9PLAN</name>
<dbReference type="Proteomes" id="UP000318704">
    <property type="component" value="Chromosome"/>
</dbReference>
<dbReference type="AlphaFoldDB" id="A0A517VSA2"/>
<dbReference type="KEGG" id="gaw:V144x_13440"/>
<feature type="signal peptide" evidence="1">
    <location>
        <begin position="1"/>
        <end position="19"/>
    </location>
</feature>
<keyword evidence="3" id="KW-0378">Hydrolase</keyword>
<proteinExistence type="predicted"/>
<feature type="chain" id="PRO_5021944612" evidence="1">
    <location>
        <begin position="20"/>
        <end position="278"/>
    </location>
</feature>
<dbReference type="Gene3D" id="3.40.50.1820">
    <property type="entry name" value="alpha/beta hydrolase"/>
    <property type="match status" value="1"/>
</dbReference>
<gene>
    <name evidence="3" type="ORF">V144x_13440</name>
</gene>
<evidence type="ECO:0000256" key="1">
    <source>
        <dbReference type="SAM" id="SignalP"/>
    </source>
</evidence>
<accession>A0A517VSA2</accession>
<sequence length="278" mass="30608" precursor="true">MNRFCLIFLSLFSITVATAAEPVITEGNKSLPLPGESFKLNGHNAFVILPPNTDANIPWIWYAPTLSGLPAKSEVWMFKQFLAKGIAIAGIDVGESFGSPQGRKIYTTFFDYLVKKRGFRKKPCLLARSRGGLMLYSWAVEHPQSVSGIAGIYPVCNIKSYPGIARAAGAYGLTPTQFKLELSKHNPIDRLKSLAKARVPLFHIHGDNDKVVPLEANSAELASRYKDFGGPVEIEVVAGQGHNMWKGWFESQRLTDFATACALGQPLEKRKAAARLER</sequence>
<keyword evidence="1" id="KW-0732">Signal</keyword>
<dbReference type="EMBL" id="CP037920">
    <property type="protein sequence ID" value="QDT95895.1"/>
    <property type="molecule type" value="Genomic_DNA"/>
</dbReference>
<evidence type="ECO:0000313" key="3">
    <source>
        <dbReference type="EMBL" id="QDT95895.1"/>
    </source>
</evidence>
<evidence type="ECO:0000313" key="4">
    <source>
        <dbReference type="Proteomes" id="UP000318704"/>
    </source>
</evidence>
<evidence type="ECO:0000259" key="2">
    <source>
        <dbReference type="Pfam" id="PF00326"/>
    </source>
</evidence>
<dbReference type="GO" id="GO:0006508">
    <property type="term" value="P:proteolysis"/>
    <property type="evidence" value="ECO:0007669"/>
    <property type="project" value="InterPro"/>
</dbReference>
<organism evidence="3 4">
    <name type="scientific">Gimesia aquarii</name>
    <dbReference type="NCBI Taxonomy" id="2527964"/>
    <lineage>
        <taxon>Bacteria</taxon>
        <taxon>Pseudomonadati</taxon>
        <taxon>Planctomycetota</taxon>
        <taxon>Planctomycetia</taxon>
        <taxon>Planctomycetales</taxon>
        <taxon>Planctomycetaceae</taxon>
        <taxon>Gimesia</taxon>
    </lineage>
</organism>
<feature type="domain" description="Peptidase S9 prolyl oligopeptidase catalytic" evidence="2">
    <location>
        <begin position="127"/>
        <end position="251"/>
    </location>
</feature>
<dbReference type="SUPFAM" id="SSF53474">
    <property type="entry name" value="alpha/beta-Hydrolases"/>
    <property type="match status" value="1"/>
</dbReference>
<dbReference type="GO" id="GO:0008236">
    <property type="term" value="F:serine-type peptidase activity"/>
    <property type="evidence" value="ECO:0007669"/>
    <property type="project" value="InterPro"/>
</dbReference>
<protein>
    <submittedName>
        <fullName evidence="3">Alpha/beta hydrolase family protein</fullName>
    </submittedName>
</protein>
<dbReference type="Pfam" id="PF00326">
    <property type="entry name" value="Peptidase_S9"/>
    <property type="match status" value="1"/>
</dbReference>
<dbReference type="InterPro" id="IPR029058">
    <property type="entry name" value="AB_hydrolase_fold"/>
</dbReference>
<reference evidence="3 4" key="1">
    <citation type="submission" date="2019-03" db="EMBL/GenBank/DDBJ databases">
        <title>Deep-cultivation of Planctomycetes and their phenomic and genomic characterization uncovers novel biology.</title>
        <authorList>
            <person name="Wiegand S."/>
            <person name="Jogler M."/>
            <person name="Boedeker C."/>
            <person name="Pinto D."/>
            <person name="Vollmers J."/>
            <person name="Rivas-Marin E."/>
            <person name="Kohn T."/>
            <person name="Peeters S.H."/>
            <person name="Heuer A."/>
            <person name="Rast P."/>
            <person name="Oberbeckmann S."/>
            <person name="Bunk B."/>
            <person name="Jeske O."/>
            <person name="Meyerdierks A."/>
            <person name="Storesund J.E."/>
            <person name="Kallscheuer N."/>
            <person name="Luecker S."/>
            <person name="Lage O.M."/>
            <person name="Pohl T."/>
            <person name="Merkel B.J."/>
            <person name="Hornburger P."/>
            <person name="Mueller R.-W."/>
            <person name="Bruemmer F."/>
            <person name="Labrenz M."/>
            <person name="Spormann A.M."/>
            <person name="Op den Camp H."/>
            <person name="Overmann J."/>
            <person name="Amann R."/>
            <person name="Jetten M.S.M."/>
            <person name="Mascher T."/>
            <person name="Medema M.H."/>
            <person name="Devos D.P."/>
            <person name="Kaster A.-K."/>
            <person name="Ovreas L."/>
            <person name="Rohde M."/>
            <person name="Galperin M.Y."/>
            <person name="Jogler C."/>
        </authorList>
    </citation>
    <scope>NUCLEOTIDE SEQUENCE [LARGE SCALE GENOMIC DNA]</scope>
    <source>
        <strain evidence="3 4">V144</strain>
    </source>
</reference>